<protein>
    <recommendedName>
        <fullName evidence="1">Plasmid pRiA4b Orf3-like domain-containing protein</fullName>
    </recommendedName>
</protein>
<proteinExistence type="predicted"/>
<reference evidence="2 3" key="1">
    <citation type="journal article" date="2020" name="Microorganisms">
        <title>Osmotic Adaptation and Compatible Solute Biosynthesis of Phototrophic Bacteria as Revealed from Genome Analyses.</title>
        <authorList>
            <person name="Imhoff J.F."/>
            <person name="Rahn T."/>
            <person name="Kunzel S."/>
            <person name="Keller A."/>
            <person name="Neulinger S.C."/>
        </authorList>
    </citation>
    <scope>NUCLEOTIDE SEQUENCE [LARGE SCALE GENOMIC DNA]</scope>
    <source>
        <strain evidence="2 3">DSM 9895</strain>
    </source>
</reference>
<dbReference type="Pfam" id="PF07929">
    <property type="entry name" value="PRiA4_ORF3"/>
    <property type="match status" value="1"/>
</dbReference>
<accession>A0ABS1DFL4</accession>
<gene>
    <name evidence="2" type="ORF">CKO28_14600</name>
</gene>
<sequence length="200" mass="23563">MLHIPGIAQLKIVIEGIDPPIWRRLLVPRETLLGDLHHMIQSAFGWWDYHLHEFEIGGLRYGDAELLEDGAFEEDPRVFDETGVRLYDFAPDAPPFLYRYDFGDDWHHYVEIEKLLMREKDCKYPACIEGARSRPPEDVGGVGGYAEFLEAFHDPEHEDHHDMRRWAGRGFHPEKFDLEKTNKDVRLAVRRAQRRRNEGW</sequence>
<evidence type="ECO:0000313" key="3">
    <source>
        <dbReference type="Proteomes" id="UP001296873"/>
    </source>
</evidence>
<keyword evidence="3" id="KW-1185">Reference proteome</keyword>
<dbReference type="Proteomes" id="UP001296873">
    <property type="component" value="Unassembled WGS sequence"/>
</dbReference>
<dbReference type="SUPFAM" id="SSF159941">
    <property type="entry name" value="MM3350-like"/>
    <property type="match status" value="1"/>
</dbReference>
<dbReference type="RefSeq" id="WP_200341595.1">
    <property type="nucleotide sequence ID" value="NZ_NRRL01000043.1"/>
</dbReference>
<evidence type="ECO:0000259" key="1">
    <source>
        <dbReference type="Pfam" id="PF07929"/>
    </source>
</evidence>
<dbReference type="PANTHER" id="PTHR41878">
    <property type="entry name" value="LEXA REPRESSOR-RELATED"/>
    <property type="match status" value="1"/>
</dbReference>
<comment type="caution">
    <text evidence="2">The sequence shown here is derived from an EMBL/GenBank/DDBJ whole genome shotgun (WGS) entry which is preliminary data.</text>
</comment>
<dbReference type="PANTHER" id="PTHR41878:SF1">
    <property type="entry name" value="TNPR PROTEIN"/>
    <property type="match status" value="1"/>
</dbReference>
<organism evidence="2 3">
    <name type="scientific">Rhodovibrio sodomensis</name>
    <dbReference type="NCBI Taxonomy" id="1088"/>
    <lineage>
        <taxon>Bacteria</taxon>
        <taxon>Pseudomonadati</taxon>
        <taxon>Pseudomonadota</taxon>
        <taxon>Alphaproteobacteria</taxon>
        <taxon>Rhodospirillales</taxon>
        <taxon>Rhodovibrionaceae</taxon>
        <taxon>Rhodovibrio</taxon>
    </lineage>
</organism>
<dbReference type="Gene3D" id="3.10.290.30">
    <property type="entry name" value="MM3350-like"/>
    <property type="match status" value="1"/>
</dbReference>
<dbReference type="EMBL" id="NRRL01000043">
    <property type="protein sequence ID" value="MBK1669264.1"/>
    <property type="molecule type" value="Genomic_DNA"/>
</dbReference>
<dbReference type="InterPro" id="IPR024047">
    <property type="entry name" value="MM3350-like_sf"/>
</dbReference>
<name>A0ABS1DFL4_9PROT</name>
<dbReference type="InterPro" id="IPR012912">
    <property type="entry name" value="Plasmid_pRiA4b_Orf3-like"/>
</dbReference>
<evidence type="ECO:0000313" key="2">
    <source>
        <dbReference type="EMBL" id="MBK1669264.1"/>
    </source>
</evidence>
<feature type="domain" description="Plasmid pRiA4b Orf3-like" evidence="1">
    <location>
        <begin position="7"/>
        <end position="179"/>
    </location>
</feature>